<evidence type="ECO:0000256" key="2">
    <source>
        <dbReference type="ARBA" id="ARBA00022723"/>
    </source>
</evidence>
<dbReference type="EMBL" id="JABSTR010000006">
    <property type="protein sequence ID" value="KAH9372793.1"/>
    <property type="molecule type" value="Genomic_DNA"/>
</dbReference>
<evidence type="ECO:0008006" key="6">
    <source>
        <dbReference type="Google" id="ProtNLM"/>
    </source>
</evidence>
<dbReference type="OMA" id="VRICPET"/>
<dbReference type="Pfam" id="PF01546">
    <property type="entry name" value="Peptidase_M20"/>
    <property type="match status" value="1"/>
</dbReference>
<keyword evidence="5" id="KW-1185">Reference proteome</keyword>
<name>A0A9J6GD79_HAELO</name>
<proteinExistence type="predicted"/>
<gene>
    <name evidence="4" type="ORF">HPB48_022689</name>
</gene>
<accession>A0A9J6GD79</accession>
<evidence type="ECO:0000313" key="4">
    <source>
        <dbReference type="EMBL" id="KAH9372793.1"/>
    </source>
</evidence>
<keyword evidence="3" id="KW-0378">Hydrolase</keyword>
<keyword evidence="1" id="KW-0645">Protease</keyword>
<dbReference type="PANTHER" id="PTHR43270">
    <property type="entry name" value="BETA-ALA-HIS DIPEPTIDASE"/>
    <property type="match status" value="1"/>
</dbReference>
<dbReference type="Proteomes" id="UP000821853">
    <property type="component" value="Chromosome 4"/>
</dbReference>
<dbReference type="GO" id="GO:0008233">
    <property type="term" value="F:peptidase activity"/>
    <property type="evidence" value="ECO:0007669"/>
    <property type="project" value="UniProtKB-KW"/>
</dbReference>
<dbReference type="InterPro" id="IPR051458">
    <property type="entry name" value="Cyt/Met_Dipeptidase"/>
</dbReference>
<evidence type="ECO:0000313" key="5">
    <source>
        <dbReference type="Proteomes" id="UP000821853"/>
    </source>
</evidence>
<dbReference type="SUPFAM" id="SSF53187">
    <property type="entry name" value="Zn-dependent exopeptidases"/>
    <property type="match status" value="1"/>
</dbReference>
<evidence type="ECO:0000256" key="3">
    <source>
        <dbReference type="ARBA" id="ARBA00022801"/>
    </source>
</evidence>
<organism evidence="4 5">
    <name type="scientific">Haemaphysalis longicornis</name>
    <name type="common">Bush tick</name>
    <dbReference type="NCBI Taxonomy" id="44386"/>
    <lineage>
        <taxon>Eukaryota</taxon>
        <taxon>Metazoa</taxon>
        <taxon>Ecdysozoa</taxon>
        <taxon>Arthropoda</taxon>
        <taxon>Chelicerata</taxon>
        <taxon>Arachnida</taxon>
        <taxon>Acari</taxon>
        <taxon>Parasitiformes</taxon>
        <taxon>Ixodida</taxon>
        <taxon>Ixodoidea</taxon>
        <taxon>Ixodidae</taxon>
        <taxon>Haemaphysalinae</taxon>
        <taxon>Haemaphysalis</taxon>
    </lineage>
</organism>
<dbReference type="OrthoDB" id="6508618at2759"/>
<dbReference type="GO" id="GO:0046872">
    <property type="term" value="F:metal ion binding"/>
    <property type="evidence" value="ECO:0007669"/>
    <property type="project" value="UniProtKB-KW"/>
</dbReference>
<protein>
    <recommendedName>
        <fullName evidence="6">M20/M25/M40 family metallo-hydrolase</fullName>
    </recommendedName>
</protein>
<sequence>MYHFVFPFSVIDKQQQAMIELLREAVAIKSVSSSPEARGEVVRMVNWMKEKLEKEGATCDLKELGEQTLLSGAKLKLPPVLLGRLGDDPNKKTVLIYGHLDVQPANKIDGKLYGRGATDDKGPVMGWLNAIRAYKEAGIPLPVNLKVGAT</sequence>
<comment type="caution">
    <text evidence="4">The sequence shown here is derived from an EMBL/GenBank/DDBJ whole genome shotgun (WGS) entry which is preliminary data.</text>
</comment>
<dbReference type="AlphaFoldDB" id="A0A9J6GD79"/>
<dbReference type="InterPro" id="IPR002933">
    <property type="entry name" value="Peptidase_M20"/>
</dbReference>
<reference evidence="4 5" key="1">
    <citation type="journal article" date="2020" name="Cell">
        <title>Large-Scale Comparative Analyses of Tick Genomes Elucidate Their Genetic Diversity and Vector Capacities.</title>
        <authorList>
            <consortium name="Tick Genome and Microbiome Consortium (TIGMIC)"/>
            <person name="Jia N."/>
            <person name="Wang J."/>
            <person name="Shi W."/>
            <person name="Du L."/>
            <person name="Sun Y."/>
            <person name="Zhan W."/>
            <person name="Jiang J.F."/>
            <person name="Wang Q."/>
            <person name="Zhang B."/>
            <person name="Ji P."/>
            <person name="Bell-Sakyi L."/>
            <person name="Cui X.M."/>
            <person name="Yuan T.T."/>
            <person name="Jiang B.G."/>
            <person name="Yang W.F."/>
            <person name="Lam T.T."/>
            <person name="Chang Q.C."/>
            <person name="Ding S.J."/>
            <person name="Wang X.J."/>
            <person name="Zhu J.G."/>
            <person name="Ruan X.D."/>
            <person name="Zhao L."/>
            <person name="Wei J.T."/>
            <person name="Ye R.Z."/>
            <person name="Que T.C."/>
            <person name="Du C.H."/>
            <person name="Zhou Y.H."/>
            <person name="Cheng J.X."/>
            <person name="Dai P.F."/>
            <person name="Guo W.B."/>
            <person name="Han X.H."/>
            <person name="Huang E.J."/>
            <person name="Li L.F."/>
            <person name="Wei W."/>
            <person name="Gao Y.C."/>
            <person name="Liu J.Z."/>
            <person name="Shao H.Z."/>
            <person name="Wang X."/>
            <person name="Wang C.C."/>
            <person name="Yang T.C."/>
            <person name="Huo Q.B."/>
            <person name="Li W."/>
            <person name="Chen H.Y."/>
            <person name="Chen S.E."/>
            <person name="Zhou L.G."/>
            <person name="Ni X.B."/>
            <person name="Tian J.H."/>
            <person name="Sheng Y."/>
            <person name="Liu T."/>
            <person name="Pan Y.S."/>
            <person name="Xia L.Y."/>
            <person name="Li J."/>
            <person name="Zhao F."/>
            <person name="Cao W.C."/>
        </authorList>
    </citation>
    <scope>NUCLEOTIDE SEQUENCE [LARGE SCALE GENOMIC DNA]</scope>
    <source>
        <strain evidence="4">HaeL-2018</strain>
    </source>
</reference>
<dbReference type="PANTHER" id="PTHR43270:SF4">
    <property type="entry name" value="CARNOSINE DIPEPTIDASE 2, ISOFORM A"/>
    <property type="match status" value="1"/>
</dbReference>
<evidence type="ECO:0000256" key="1">
    <source>
        <dbReference type="ARBA" id="ARBA00022670"/>
    </source>
</evidence>
<dbReference type="VEuPathDB" id="VectorBase:HLOH_047512"/>
<keyword evidence="2" id="KW-0479">Metal-binding</keyword>
<dbReference type="Gene3D" id="3.40.630.10">
    <property type="entry name" value="Zn peptidases"/>
    <property type="match status" value="1"/>
</dbReference>
<dbReference type="GO" id="GO:0006508">
    <property type="term" value="P:proteolysis"/>
    <property type="evidence" value="ECO:0007669"/>
    <property type="project" value="UniProtKB-KW"/>
</dbReference>